<feature type="transmembrane region" description="Helical" evidence="2">
    <location>
        <begin position="118"/>
        <end position="139"/>
    </location>
</feature>
<keyword evidence="2" id="KW-0472">Membrane</keyword>
<evidence type="ECO:0008006" key="5">
    <source>
        <dbReference type="Google" id="ProtNLM"/>
    </source>
</evidence>
<gene>
    <name evidence="3" type="ORF">F4554_005479</name>
</gene>
<proteinExistence type="predicted"/>
<evidence type="ECO:0000256" key="2">
    <source>
        <dbReference type="SAM" id="Phobius"/>
    </source>
</evidence>
<evidence type="ECO:0000313" key="3">
    <source>
        <dbReference type="EMBL" id="NYH92841.1"/>
    </source>
</evidence>
<dbReference type="RefSeq" id="WP_179790235.1">
    <property type="nucleotide sequence ID" value="NZ_BAAARR010000041.1"/>
</dbReference>
<keyword evidence="2" id="KW-1133">Transmembrane helix</keyword>
<accession>A0A852ZIA9</accession>
<dbReference type="Proteomes" id="UP000579605">
    <property type="component" value="Unassembled WGS sequence"/>
</dbReference>
<organism evidence="3 4">
    <name type="scientific">Actinopolymorpha rutila</name>
    <dbReference type="NCBI Taxonomy" id="446787"/>
    <lineage>
        <taxon>Bacteria</taxon>
        <taxon>Bacillati</taxon>
        <taxon>Actinomycetota</taxon>
        <taxon>Actinomycetes</taxon>
        <taxon>Propionibacteriales</taxon>
        <taxon>Actinopolymorphaceae</taxon>
        <taxon>Actinopolymorpha</taxon>
    </lineage>
</organism>
<dbReference type="EMBL" id="JACBZH010000001">
    <property type="protein sequence ID" value="NYH92841.1"/>
    <property type="molecule type" value="Genomic_DNA"/>
</dbReference>
<protein>
    <recommendedName>
        <fullName evidence="5">DUF3592 domain-containing protein</fullName>
    </recommendedName>
</protein>
<sequence length="162" mass="17638">MGSGGQRDLRDVLIDLLLAAVFGALAIVLAYDSYVLATRGQIAEGVVLNRTDAPYWAAKGSDGPRITVRFTTKDGHQVEDWTNNFVDDPPVGKGDPIRVVYDPDDPSMFQDVRWGSDYIGSAFFGGGAVVLAAIGLWDLRPGRTARHRSQGRSPRAHTRSHD</sequence>
<name>A0A852ZIA9_9ACTN</name>
<feature type="transmembrane region" description="Helical" evidence="2">
    <location>
        <begin position="12"/>
        <end position="31"/>
    </location>
</feature>
<reference evidence="3 4" key="1">
    <citation type="submission" date="2020-07" db="EMBL/GenBank/DDBJ databases">
        <title>Sequencing the genomes of 1000 actinobacteria strains.</title>
        <authorList>
            <person name="Klenk H.-P."/>
        </authorList>
    </citation>
    <scope>NUCLEOTIDE SEQUENCE [LARGE SCALE GENOMIC DNA]</scope>
    <source>
        <strain evidence="3 4">DSM 18448</strain>
    </source>
</reference>
<evidence type="ECO:0000256" key="1">
    <source>
        <dbReference type="SAM" id="MobiDB-lite"/>
    </source>
</evidence>
<keyword evidence="2" id="KW-0812">Transmembrane</keyword>
<feature type="region of interest" description="Disordered" evidence="1">
    <location>
        <begin position="143"/>
        <end position="162"/>
    </location>
</feature>
<evidence type="ECO:0000313" key="4">
    <source>
        <dbReference type="Proteomes" id="UP000579605"/>
    </source>
</evidence>
<dbReference type="AlphaFoldDB" id="A0A852ZIA9"/>
<keyword evidence="4" id="KW-1185">Reference proteome</keyword>
<comment type="caution">
    <text evidence="3">The sequence shown here is derived from an EMBL/GenBank/DDBJ whole genome shotgun (WGS) entry which is preliminary data.</text>
</comment>